<dbReference type="SUPFAM" id="SSF56601">
    <property type="entry name" value="beta-lactamase/transpeptidase-like"/>
    <property type="match status" value="1"/>
</dbReference>
<gene>
    <name evidence="3" type="ORF">QO006_002895</name>
</gene>
<protein>
    <recommendedName>
        <fullName evidence="2">Beta-lactamase class A catalytic domain-containing protein</fullName>
    </recommendedName>
</protein>
<dbReference type="InterPro" id="IPR012338">
    <property type="entry name" value="Beta-lactam/transpept-like"/>
</dbReference>
<dbReference type="PANTHER" id="PTHR35333">
    <property type="entry name" value="BETA-LACTAMASE"/>
    <property type="match status" value="1"/>
</dbReference>
<feature type="domain" description="Beta-lactamase class A catalytic" evidence="2">
    <location>
        <begin position="100"/>
        <end position="347"/>
    </location>
</feature>
<dbReference type="Pfam" id="PF13354">
    <property type="entry name" value="Beta-lactamase2"/>
    <property type="match status" value="1"/>
</dbReference>
<proteinExistence type="predicted"/>
<sequence>MHFNRAVILPRVRTPRLLSMLALLTVFSSGAWAQTSPPRPSDALTLTAEIVPVMCGVAAPYSLITRPLPAGVGGRVAFYLAEYDRQGNVLQARGLGNVRELHPVASANKGFLIEAAFREVDKGLISLNEKLTTTPANQSIEAFPAGTNTFQHLALRAIQGSDNTASDIVLLRYGPEKFSRLIRQRSPCTTFLLTSKAQWAAQAGLLSSVLGNDVVAGTARYAALPFEERLAVAQRLIQEAQIFTGRQVQLPLERWFRSPQYTPLVDMNLQYTSTAKALADLAARTFDGQNLGKTRSLYRQIMATGCCRPKQPAFKTAYWAAKAGSGWRILTLTGYIEMPDGRRFAYAYLNDLTIVQDDSELERQIRPVVGWIERTLGDIVRND</sequence>
<accession>A0ABT9MG26</accession>
<evidence type="ECO:0000313" key="3">
    <source>
        <dbReference type="EMBL" id="MDP9765444.1"/>
    </source>
</evidence>
<dbReference type="InterPro" id="IPR045155">
    <property type="entry name" value="Beta-lactam_cat"/>
</dbReference>
<evidence type="ECO:0000259" key="2">
    <source>
        <dbReference type="Pfam" id="PF13354"/>
    </source>
</evidence>
<dbReference type="Proteomes" id="UP001232163">
    <property type="component" value="Unassembled WGS sequence"/>
</dbReference>
<dbReference type="RefSeq" id="WP_307467484.1">
    <property type="nucleotide sequence ID" value="NZ_JAURUR010000011.1"/>
</dbReference>
<dbReference type="Gene3D" id="3.40.710.10">
    <property type="entry name" value="DD-peptidase/beta-lactamase superfamily"/>
    <property type="match status" value="1"/>
</dbReference>
<feature type="chain" id="PRO_5046942646" description="Beta-lactamase class A catalytic domain-containing protein" evidence="1">
    <location>
        <begin position="34"/>
        <end position="383"/>
    </location>
</feature>
<organism evidence="3 4">
    <name type="scientific">Deinococcus enclensis</name>
    <dbReference type="NCBI Taxonomy" id="1049582"/>
    <lineage>
        <taxon>Bacteria</taxon>
        <taxon>Thermotogati</taxon>
        <taxon>Deinococcota</taxon>
        <taxon>Deinococci</taxon>
        <taxon>Deinococcales</taxon>
        <taxon>Deinococcaceae</taxon>
        <taxon>Deinococcus</taxon>
    </lineage>
</organism>
<feature type="signal peptide" evidence="1">
    <location>
        <begin position="1"/>
        <end position="33"/>
    </location>
</feature>
<comment type="caution">
    <text evidence="3">The sequence shown here is derived from an EMBL/GenBank/DDBJ whole genome shotgun (WGS) entry which is preliminary data.</text>
</comment>
<reference evidence="3 4" key="1">
    <citation type="submission" date="2023-07" db="EMBL/GenBank/DDBJ databases">
        <title>Genomic Encyclopedia of Type Strains, Phase IV (KMG-IV): sequencing the most valuable type-strain genomes for metagenomic binning, comparative biology and taxonomic classification.</title>
        <authorList>
            <person name="Goeker M."/>
        </authorList>
    </citation>
    <scope>NUCLEOTIDE SEQUENCE [LARGE SCALE GENOMIC DNA]</scope>
    <source>
        <strain evidence="3 4">NIO-1023</strain>
    </source>
</reference>
<dbReference type="InterPro" id="IPR000871">
    <property type="entry name" value="Beta-lactam_class-A"/>
</dbReference>
<dbReference type="EMBL" id="JAURUR010000011">
    <property type="protein sequence ID" value="MDP9765444.1"/>
    <property type="molecule type" value="Genomic_DNA"/>
</dbReference>
<name>A0ABT9MG26_9DEIO</name>
<evidence type="ECO:0000313" key="4">
    <source>
        <dbReference type="Proteomes" id="UP001232163"/>
    </source>
</evidence>
<evidence type="ECO:0000256" key="1">
    <source>
        <dbReference type="SAM" id="SignalP"/>
    </source>
</evidence>
<keyword evidence="4" id="KW-1185">Reference proteome</keyword>
<keyword evidence="1" id="KW-0732">Signal</keyword>
<dbReference type="PANTHER" id="PTHR35333:SF4">
    <property type="entry name" value="SLR0121 PROTEIN"/>
    <property type="match status" value="1"/>
</dbReference>